<dbReference type="InterPro" id="IPR053956">
    <property type="entry name" value="NPC1_MLD"/>
</dbReference>
<sequence>MRSTILVILVGLIWPFSESIQFQQPSIQEDKGGAQCTIYGNCGKKSIFGSQLPCPVDDLDFSPPMIDEETRELLVSTCGKEWEDKDFICCTVDQITALKTNLQKAQTIISSCPACLENFNRLFCHFTCSPEQREFVKVTQKGKSSDGRSVVDELEVYMNKTWASSFFDSCKEVKFSATNGYAMDLIGGGAKNYTQFLKFLGDKKPALGGSPFQINFVYELGDMDNYRYFNETVYACNDTVYKCACSDCELSCPTLEPLQNRKCSVGPVPCFSFTVIILYFALLSAFIMWYALMKNTNKLSNAFLSSDNLFSEFENNENMDNGMLFNNYETQTYFVNDWIADCSARWTSWIVSKPCVTLLLVGTLILSMGLLLFCWGDLETKPVNLWVSKNSPKFKEKQYFDDHFGPFYRIQQIFIVNDTGPVFTDYDSFTWWFEIEKNITEHLVSTEGLSYQDYCFRPTPDSACVIQSYAQYFPDYLPEKEVWRNKLEECAKYPVNCLPTFQQPLKSNLLFSDEDPLGTNAFVATYLLSNHTEGAIQWENELENYLLNLKLPTGLRMSFNTESSLEKELNKNNDVIVVIISYFVMFLYASWALKDSSGNNRFLLGLFGILIVISSVICSAGFWSIFGVKSTLIIAEVIPFLILAIGIDNIFLITHAYDSTFRSSIELLIEDRVTTSISKITPSIFSSMICQAGCFLIGATVDMPAVRNFALYSAVAVLFNVFLQLTAFTAILVIYENKTNKSVTQSREQLQENILVKEQSFFQNSIAWILSYRKIILGIFLGSTLFAIIFLPAIEYGLDQKLAVPQSSYLVDYFNDVYKFLNVGPPVYFVVRNLDVTKRKNQRRLCGRFTTCDDNSLSNILEVERSRSTVTEPVTNWLDDYLSFLNPELDQCCRFKKGTNEICPPYFPPRRCETCYSQGEWSNDMTGFPENGEFMKYFDIWINTPSDNCPLGGKAPYSNSISYNDSTVISSAFRSAHNPLRSQADYIRAYNDANRISKSFDGLDIFAYSPFYIYFVQYTGLGVLSIKLISGALLLIFAVSAFLLGSSKTAFLLTLTVTMVIIDIGCVMAVTGINLNAVSLVNLIICVGLTVEFCIHIVRAFTLIGRDIKNTRVARVENAMKTIGETVFNGITLTKFIGVTVIAFAQSKIFEVYYFRMWFSLICLASVHALVFLPALLTTLGGKSFVNKSGISI</sequence>
<dbReference type="SUPFAM" id="SSF82866">
    <property type="entry name" value="Multidrug efflux transporter AcrB transmembrane domain"/>
    <property type="match status" value="2"/>
</dbReference>
<dbReference type="PANTHER" id="PTHR45727">
    <property type="entry name" value="NPC INTRACELLULAR CHOLESTEROL TRANSPORTER 1"/>
    <property type="match status" value="1"/>
</dbReference>
<gene>
    <name evidence="14" type="ORF">AO440_005198</name>
    <name evidence="15" type="ORF">AO440_005807</name>
</gene>
<dbReference type="Proteomes" id="UP000054886">
    <property type="component" value="Unassembled WGS sequence"/>
</dbReference>
<feature type="transmembrane region" description="Helical" evidence="11">
    <location>
        <begin position="1079"/>
        <end position="1105"/>
    </location>
</feature>
<dbReference type="Pfam" id="PF12349">
    <property type="entry name" value="Sterol-sensing"/>
    <property type="match status" value="1"/>
</dbReference>
<feature type="transmembrane region" description="Helical" evidence="11">
    <location>
        <begin position="632"/>
        <end position="657"/>
    </location>
</feature>
<dbReference type="VEuPathDB" id="FungiDB:GVI51_L08855"/>
<keyword evidence="4 11" id="KW-0812">Transmembrane</keyword>
<dbReference type="EMBL" id="LLZZ01000015">
    <property type="protein sequence ID" value="KTB12774.1"/>
    <property type="molecule type" value="Genomic_DNA"/>
</dbReference>
<keyword evidence="5 12" id="KW-0732">Signal</keyword>
<evidence type="ECO:0000256" key="1">
    <source>
        <dbReference type="ARBA" id="ARBA00004141"/>
    </source>
</evidence>
<feature type="transmembrane region" description="Helical" evidence="11">
    <location>
        <begin position="1157"/>
        <end position="1180"/>
    </location>
</feature>
<organism evidence="14 16">
    <name type="scientific">Candida glabrata</name>
    <name type="common">Yeast</name>
    <name type="synonym">Torulopsis glabrata</name>
    <dbReference type="NCBI Taxonomy" id="5478"/>
    <lineage>
        <taxon>Eukaryota</taxon>
        <taxon>Fungi</taxon>
        <taxon>Dikarya</taxon>
        <taxon>Ascomycota</taxon>
        <taxon>Saccharomycotina</taxon>
        <taxon>Saccharomycetes</taxon>
        <taxon>Saccharomycetales</taxon>
        <taxon>Saccharomycetaceae</taxon>
        <taxon>Nakaseomyces</taxon>
    </lineage>
</organism>
<evidence type="ECO:0000256" key="5">
    <source>
        <dbReference type="ARBA" id="ARBA00022729"/>
    </source>
</evidence>
<evidence type="ECO:0000313" key="15">
    <source>
        <dbReference type="EMBL" id="KTB12774.1"/>
    </source>
</evidence>
<dbReference type="InterPro" id="IPR000731">
    <property type="entry name" value="SSD"/>
</dbReference>
<keyword evidence="3" id="KW-0813">Transport</keyword>
<feature type="transmembrane region" description="Helical" evidence="11">
    <location>
        <begin position="1011"/>
        <end position="1044"/>
    </location>
</feature>
<comment type="subcellular location">
    <subcellularLocation>
        <location evidence="1">Membrane</location>
        <topology evidence="1">Multi-pass membrane protein</topology>
    </subcellularLocation>
</comment>
<dbReference type="Pfam" id="PF16414">
    <property type="entry name" value="NPC1_N"/>
    <property type="match status" value="1"/>
</dbReference>
<dbReference type="GO" id="GO:0015918">
    <property type="term" value="P:sterol transport"/>
    <property type="evidence" value="ECO:0007669"/>
    <property type="project" value="EnsemblFungi"/>
</dbReference>
<dbReference type="VEuPathDB" id="FungiDB:GWK60_L12903"/>
<protein>
    <submittedName>
        <fullName evidence="14">Niemann-Pick type C-related protein 1</fullName>
    </submittedName>
</protein>
<accession>A0A0W0EGJ3</accession>
<evidence type="ECO:0000259" key="13">
    <source>
        <dbReference type="PROSITE" id="PS50156"/>
    </source>
</evidence>
<dbReference type="Pfam" id="PF22314">
    <property type="entry name" value="NPC1_MLD"/>
    <property type="match status" value="1"/>
</dbReference>
<evidence type="ECO:0000313" key="14">
    <source>
        <dbReference type="EMBL" id="KTA98006.1"/>
    </source>
</evidence>
<dbReference type="Gene3D" id="1.20.1640.10">
    <property type="entry name" value="Multidrug efflux transporter AcrB transmembrane domain"/>
    <property type="match status" value="2"/>
</dbReference>
<dbReference type="InterPro" id="IPR053958">
    <property type="entry name" value="HMGCR/SNAP/NPC1-like_SSD"/>
</dbReference>
<feature type="transmembrane region" description="Helical" evidence="11">
    <location>
        <begin position="1126"/>
        <end position="1145"/>
    </location>
</feature>
<evidence type="ECO:0000256" key="3">
    <source>
        <dbReference type="ARBA" id="ARBA00022448"/>
    </source>
</evidence>
<dbReference type="VEuPathDB" id="FungiDB:B1J91_L08888g"/>
<feature type="chain" id="PRO_5007992544" evidence="12">
    <location>
        <begin position="20"/>
        <end position="1193"/>
    </location>
</feature>
<feature type="transmembrane region" description="Helical" evidence="11">
    <location>
        <begin position="711"/>
        <end position="735"/>
    </location>
</feature>
<evidence type="ECO:0000256" key="2">
    <source>
        <dbReference type="ARBA" id="ARBA00005585"/>
    </source>
</evidence>
<proteinExistence type="inferred from homology"/>
<evidence type="ECO:0000256" key="8">
    <source>
        <dbReference type="ARBA" id="ARBA00023136"/>
    </source>
</evidence>
<feature type="transmembrane region" description="Helical" evidence="11">
    <location>
        <begin position="355"/>
        <end position="378"/>
    </location>
</feature>
<feature type="signal peptide" evidence="12">
    <location>
        <begin position="1"/>
        <end position="19"/>
    </location>
</feature>
<dbReference type="EMBL" id="LLZZ01000154">
    <property type="protein sequence ID" value="KTA98006.1"/>
    <property type="molecule type" value="Genomic_DNA"/>
</dbReference>
<feature type="transmembrane region" description="Helical" evidence="11">
    <location>
        <begin position="602"/>
        <end position="626"/>
    </location>
</feature>
<dbReference type="PROSITE" id="PS50156">
    <property type="entry name" value="SSD"/>
    <property type="match status" value="1"/>
</dbReference>
<dbReference type="GO" id="GO:0032934">
    <property type="term" value="F:sterol binding"/>
    <property type="evidence" value="ECO:0007669"/>
    <property type="project" value="EnsemblFungi"/>
</dbReference>
<dbReference type="FunFam" id="1.20.1640.10:FF:000029">
    <property type="entry name" value="Putative Patched sphingolipid transporter"/>
    <property type="match status" value="1"/>
</dbReference>
<keyword evidence="8 11" id="KW-0472">Membrane</keyword>
<dbReference type="GO" id="GO:0006665">
    <property type="term" value="P:sphingolipid metabolic process"/>
    <property type="evidence" value="ECO:0007669"/>
    <property type="project" value="EnsemblFungi"/>
</dbReference>
<comment type="caution">
    <text evidence="14">The sequence shown here is derived from an EMBL/GenBank/DDBJ whole genome shotgun (WGS) entry which is preliminary data.</text>
</comment>
<feature type="transmembrane region" description="Helical" evidence="11">
    <location>
        <begin position="271"/>
        <end position="292"/>
    </location>
</feature>
<reference evidence="14 16" key="1">
    <citation type="submission" date="2015-10" db="EMBL/GenBank/DDBJ databases">
        <title>Draft genomes sequences of Candida glabrata isolates 1A, 1B, 2A, 2B, 3A and 3B.</title>
        <authorList>
            <person name="Haavelsrud O.E."/>
            <person name="Gaustad P."/>
        </authorList>
    </citation>
    <scope>NUCLEOTIDE SEQUENCE [LARGE SCALE GENOMIC DNA]</scope>
    <source>
        <strain evidence="14">910700640</strain>
    </source>
</reference>
<dbReference type="InterPro" id="IPR032190">
    <property type="entry name" value="NPC1_N"/>
</dbReference>
<dbReference type="VEuPathDB" id="FungiDB:CAGL0L08888g"/>
<keyword evidence="6 11" id="KW-1133">Transmembrane helix</keyword>
<feature type="transmembrane region" description="Helical" evidence="11">
    <location>
        <begin position="1051"/>
        <end position="1073"/>
    </location>
</feature>
<evidence type="ECO:0000256" key="6">
    <source>
        <dbReference type="ARBA" id="ARBA00022989"/>
    </source>
</evidence>
<feature type="transmembrane region" description="Helical" evidence="11">
    <location>
        <begin position="575"/>
        <end position="593"/>
    </location>
</feature>
<feature type="transmembrane region" description="Helical" evidence="11">
    <location>
        <begin position="775"/>
        <end position="794"/>
    </location>
</feature>
<evidence type="ECO:0000256" key="4">
    <source>
        <dbReference type="ARBA" id="ARBA00022692"/>
    </source>
</evidence>
<dbReference type="PANTHER" id="PTHR45727:SF2">
    <property type="entry name" value="NPC INTRACELLULAR CHOLESTEROL TRANSPORTER 1"/>
    <property type="match status" value="1"/>
</dbReference>
<dbReference type="GO" id="GO:0000329">
    <property type="term" value="C:fungal-type vacuole membrane"/>
    <property type="evidence" value="ECO:0007669"/>
    <property type="project" value="EnsemblFungi"/>
</dbReference>
<keyword evidence="9" id="KW-1015">Disulfide bond</keyword>
<evidence type="ECO:0000313" key="16">
    <source>
        <dbReference type="Proteomes" id="UP000054886"/>
    </source>
</evidence>
<evidence type="ECO:0000256" key="11">
    <source>
        <dbReference type="SAM" id="Phobius"/>
    </source>
</evidence>
<comment type="similarity">
    <text evidence="2">Belongs to the patched family.</text>
</comment>
<feature type="domain" description="SSD" evidence="13">
    <location>
        <begin position="574"/>
        <end position="734"/>
    </location>
</feature>
<name>A0A0W0EGJ3_CANGB</name>
<evidence type="ECO:0000256" key="9">
    <source>
        <dbReference type="ARBA" id="ARBA00023157"/>
    </source>
</evidence>
<keyword evidence="10" id="KW-0325">Glycoprotein</keyword>
<evidence type="ECO:0000256" key="12">
    <source>
        <dbReference type="SAM" id="SignalP"/>
    </source>
</evidence>
<keyword evidence="7" id="KW-0445">Lipid transport</keyword>
<evidence type="ECO:0000256" key="7">
    <source>
        <dbReference type="ARBA" id="ARBA00023055"/>
    </source>
</evidence>
<dbReference type="AlphaFoldDB" id="A0A0W0EGJ3"/>
<evidence type="ECO:0000256" key="10">
    <source>
        <dbReference type="ARBA" id="ARBA00023180"/>
    </source>
</evidence>